<keyword evidence="1" id="KW-0732">Signal</keyword>
<evidence type="ECO:0000313" key="3">
    <source>
        <dbReference type="Proteomes" id="UP000584642"/>
    </source>
</evidence>
<accession>A0ABX2T4X4</accession>
<proteinExistence type="predicted"/>
<reference evidence="2 3" key="1">
    <citation type="submission" date="2020-05" db="EMBL/GenBank/DDBJ databases">
        <title>Azospirillum oleiclasticum sp. nov, a nitrogen-fixing and heavy crude oil-emulsifying bacterium isolated from the crude oil of Yumen Oilfield.</title>
        <authorList>
            <person name="Wu D."/>
            <person name="Cai M."/>
            <person name="Zhang X."/>
        </authorList>
    </citation>
    <scope>NUCLEOTIDE SEQUENCE [LARGE SCALE GENOMIC DNA]</scope>
    <source>
        <strain evidence="2 3">ROY-1-1-2</strain>
    </source>
</reference>
<evidence type="ECO:0000313" key="2">
    <source>
        <dbReference type="EMBL" id="NYZ19379.1"/>
    </source>
</evidence>
<dbReference type="EMBL" id="JABFDB010000002">
    <property type="protein sequence ID" value="NYZ19379.1"/>
    <property type="molecule type" value="Genomic_DNA"/>
</dbReference>
<dbReference type="Proteomes" id="UP000584642">
    <property type="component" value="Unassembled WGS sequence"/>
</dbReference>
<feature type="chain" id="PRO_5045146691" evidence="1">
    <location>
        <begin position="20"/>
        <end position="132"/>
    </location>
</feature>
<organism evidence="2 3">
    <name type="scientific">Azospirillum oleiclasticum</name>
    <dbReference type="NCBI Taxonomy" id="2735135"/>
    <lineage>
        <taxon>Bacteria</taxon>
        <taxon>Pseudomonadati</taxon>
        <taxon>Pseudomonadota</taxon>
        <taxon>Alphaproteobacteria</taxon>
        <taxon>Rhodospirillales</taxon>
        <taxon>Azospirillaceae</taxon>
        <taxon>Azospirillum</taxon>
    </lineage>
</organism>
<comment type="caution">
    <text evidence="2">The sequence shown here is derived from an EMBL/GenBank/DDBJ whole genome shotgun (WGS) entry which is preliminary data.</text>
</comment>
<gene>
    <name evidence="2" type="ORF">HND93_06620</name>
</gene>
<name>A0ABX2T4X4_9PROT</name>
<feature type="signal peptide" evidence="1">
    <location>
        <begin position="1"/>
        <end position="19"/>
    </location>
</feature>
<evidence type="ECO:0000256" key="1">
    <source>
        <dbReference type="SAM" id="SignalP"/>
    </source>
</evidence>
<keyword evidence="3" id="KW-1185">Reference proteome</keyword>
<sequence length="132" mass="13682">MRGLAVAVLVMVASASAVAQAPSAGIDPALCRYLPAHRPAPDVEYTPGVDVRGNPVAPADLPGSGGALPGLDRFEMPVTAAFARRMGFAVPQGLPLSTEFGRITIQGDRVLFNGQPVGPSARAELYAVCRTR</sequence>
<protein>
    <submittedName>
        <fullName evidence="2">Uncharacterized protein</fullName>
    </submittedName>
</protein>
<dbReference type="RefSeq" id="WP_180281125.1">
    <property type="nucleotide sequence ID" value="NZ_JABFDB010000002.1"/>
</dbReference>